<evidence type="ECO:0000313" key="9">
    <source>
        <dbReference type="EMBL" id="GIQ65648.1"/>
    </source>
</evidence>
<dbReference type="Proteomes" id="UP000680304">
    <property type="component" value="Unassembled WGS sequence"/>
</dbReference>
<evidence type="ECO:0000256" key="1">
    <source>
        <dbReference type="ARBA" id="ARBA00008136"/>
    </source>
</evidence>
<dbReference type="InterPro" id="IPR003738">
    <property type="entry name" value="SRAP"/>
</dbReference>
<gene>
    <name evidence="9" type="primary">yoqW</name>
    <name evidence="9" type="ORF">PACILC2_42160</name>
</gene>
<accession>A0ABQ4NBP9</accession>
<proteinExistence type="inferred from homology"/>
<dbReference type="RefSeq" id="WP_062492515.1">
    <property type="nucleotide sequence ID" value="NZ_BOVJ01000143.1"/>
</dbReference>
<evidence type="ECO:0000256" key="2">
    <source>
        <dbReference type="ARBA" id="ARBA00022670"/>
    </source>
</evidence>
<keyword evidence="3" id="KW-0227">DNA damage</keyword>
<dbReference type="Pfam" id="PF02586">
    <property type="entry name" value="SRAP"/>
    <property type="match status" value="1"/>
</dbReference>
<keyword evidence="4 8" id="KW-0378">Hydrolase</keyword>
<comment type="caution">
    <text evidence="9">The sequence shown here is derived from an EMBL/GenBank/DDBJ whole genome shotgun (WGS) entry which is preliminary data.</text>
</comment>
<keyword evidence="2 8" id="KW-0645">Protease</keyword>
<dbReference type="PANTHER" id="PTHR13604:SF0">
    <property type="entry name" value="ABASIC SITE PROCESSING PROTEIN HMCES"/>
    <property type="match status" value="1"/>
</dbReference>
<evidence type="ECO:0000256" key="8">
    <source>
        <dbReference type="RuleBase" id="RU364100"/>
    </source>
</evidence>
<name>A0ABQ4NBP9_9BACL</name>
<evidence type="ECO:0000313" key="10">
    <source>
        <dbReference type="Proteomes" id="UP000680304"/>
    </source>
</evidence>
<evidence type="ECO:0000256" key="3">
    <source>
        <dbReference type="ARBA" id="ARBA00022763"/>
    </source>
</evidence>
<keyword evidence="6" id="KW-0238">DNA-binding</keyword>
<dbReference type="Gene3D" id="3.90.1680.10">
    <property type="entry name" value="SOS response associated peptidase-like"/>
    <property type="match status" value="1"/>
</dbReference>
<protein>
    <recommendedName>
        <fullName evidence="8">Abasic site processing protein</fullName>
        <ecNumber evidence="8">3.4.-.-</ecNumber>
    </recommendedName>
</protein>
<sequence length="226" mass="25563">MCGRYTLTVTLEELIVRFMIEDAFIPFHRPKYNVAPGQMVPAVISDGKRNRLGELKWGLIPPWADDPGIGSRMINARAETAADKPAFREALRRKRCLIPADGFYEWRKDGQGKQPMRIVMKDRSLFAMAGLYETWLAPDGRKISTCTVLTTAPNALMADIHDRMPVILRPEDEAVWLDRANREPQRLRALLKPYPEELMEAYPVSAEVGNVRNDSPRCIEPVGSVG</sequence>
<evidence type="ECO:0000256" key="6">
    <source>
        <dbReference type="ARBA" id="ARBA00023125"/>
    </source>
</evidence>
<comment type="similarity">
    <text evidence="1 8">Belongs to the SOS response-associated peptidase family.</text>
</comment>
<evidence type="ECO:0000256" key="5">
    <source>
        <dbReference type="ARBA" id="ARBA00023124"/>
    </source>
</evidence>
<organism evidence="9 10">
    <name type="scientific">Paenibacillus cisolokensis</name>
    <dbReference type="NCBI Taxonomy" id="1658519"/>
    <lineage>
        <taxon>Bacteria</taxon>
        <taxon>Bacillati</taxon>
        <taxon>Bacillota</taxon>
        <taxon>Bacilli</taxon>
        <taxon>Bacillales</taxon>
        <taxon>Paenibacillaceae</taxon>
        <taxon>Paenibacillus</taxon>
    </lineage>
</organism>
<keyword evidence="7" id="KW-0456">Lyase</keyword>
<keyword evidence="5" id="KW-0190">Covalent protein-DNA linkage</keyword>
<dbReference type="EMBL" id="BOVJ01000143">
    <property type="protein sequence ID" value="GIQ65648.1"/>
    <property type="molecule type" value="Genomic_DNA"/>
</dbReference>
<evidence type="ECO:0000256" key="7">
    <source>
        <dbReference type="ARBA" id="ARBA00023239"/>
    </source>
</evidence>
<dbReference type="SUPFAM" id="SSF143081">
    <property type="entry name" value="BB1717-like"/>
    <property type="match status" value="1"/>
</dbReference>
<reference evidence="9 10" key="1">
    <citation type="submission" date="2021-04" db="EMBL/GenBank/DDBJ databases">
        <title>Draft genome sequence of Paenibacillus cisolokensis, LC2-13A.</title>
        <authorList>
            <person name="Uke A."/>
            <person name="Chhe C."/>
            <person name="Baramee S."/>
            <person name="Kosugi A."/>
        </authorList>
    </citation>
    <scope>NUCLEOTIDE SEQUENCE [LARGE SCALE GENOMIC DNA]</scope>
    <source>
        <strain evidence="9 10">LC2-13A</strain>
    </source>
</reference>
<keyword evidence="10" id="KW-1185">Reference proteome</keyword>
<dbReference type="PANTHER" id="PTHR13604">
    <property type="entry name" value="DC12-RELATED"/>
    <property type="match status" value="1"/>
</dbReference>
<dbReference type="InterPro" id="IPR036590">
    <property type="entry name" value="SRAP-like"/>
</dbReference>
<dbReference type="EC" id="3.4.-.-" evidence="8"/>
<evidence type="ECO:0000256" key="4">
    <source>
        <dbReference type="ARBA" id="ARBA00022801"/>
    </source>
</evidence>